<dbReference type="NCBIfam" id="TIGR01847">
    <property type="entry name" value="bacteriocin_sig"/>
    <property type="match status" value="1"/>
</dbReference>
<dbReference type="InterPro" id="IPR010133">
    <property type="entry name" value="Bacteriocin_signal_seq"/>
</dbReference>
<dbReference type="Proteomes" id="UP000271624">
    <property type="component" value="Unassembled WGS sequence"/>
</dbReference>
<evidence type="ECO:0008006" key="3">
    <source>
        <dbReference type="Google" id="ProtNLM"/>
    </source>
</evidence>
<reference evidence="1" key="2">
    <citation type="journal article" date="2019" name="Genome Biol. Evol.">
        <title>Day and night: Metabolic profiles and evolutionary relationships of six axenic non-marine cyanobacteria.</title>
        <authorList>
            <person name="Will S.E."/>
            <person name="Henke P."/>
            <person name="Boedeker C."/>
            <person name="Huang S."/>
            <person name="Brinkmann H."/>
            <person name="Rohde M."/>
            <person name="Jarek M."/>
            <person name="Friedl T."/>
            <person name="Seufert S."/>
            <person name="Schumacher M."/>
            <person name="Overmann J."/>
            <person name="Neumann-Schaal M."/>
            <person name="Petersen J."/>
        </authorList>
    </citation>
    <scope>NUCLEOTIDE SEQUENCE [LARGE SCALE GENOMIC DNA]</scope>
    <source>
        <strain evidence="1">PCC 7102</strain>
    </source>
</reference>
<dbReference type="EMBL" id="RSCL01000002">
    <property type="protein sequence ID" value="RUT08780.1"/>
    <property type="molecule type" value="Genomic_DNA"/>
</dbReference>
<evidence type="ECO:0000313" key="1">
    <source>
        <dbReference type="EMBL" id="RUT08780.1"/>
    </source>
</evidence>
<name>A0A433VRN5_9CYAN</name>
<protein>
    <recommendedName>
        <fullName evidence="3">Bacteriocin</fullName>
    </recommendedName>
</protein>
<keyword evidence="2" id="KW-1185">Reference proteome</keyword>
<comment type="caution">
    <text evidence="1">The sequence shown here is derived from an EMBL/GenBank/DDBJ whole genome shotgun (WGS) entry which is preliminary data.</text>
</comment>
<proteinExistence type="predicted"/>
<gene>
    <name evidence="1" type="ORF">DSM106972_008330</name>
</gene>
<dbReference type="RefSeq" id="WP_127079186.1">
    <property type="nucleotide sequence ID" value="NZ_RSCL01000002.1"/>
</dbReference>
<reference evidence="1" key="1">
    <citation type="submission" date="2018-12" db="EMBL/GenBank/DDBJ databases">
        <authorList>
            <person name="Will S."/>
            <person name="Neumann-Schaal M."/>
            <person name="Henke P."/>
        </authorList>
    </citation>
    <scope>NUCLEOTIDE SEQUENCE</scope>
    <source>
        <strain evidence="1">PCC 7102</strain>
    </source>
</reference>
<sequence length="71" mass="7984">MSNEQLMQNELKKAISSVNNVTTDELSDEELNNISGGFRAQSCIQKSARKGNPVRRICLGRSRRFQANDLD</sequence>
<dbReference type="AlphaFoldDB" id="A0A433VRN5"/>
<accession>A0A433VRN5</accession>
<dbReference type="OrthoDB" id="522506at2"/>
<evidence type="ECO:0000313" key="2">
    <source>
        <dbReference type="Proteomes" id="UP000271624"/>
    </source>
</evidence>
<organism evidence="1 2">
    <name type="scientific">Dulcicalothrix desertica PCC 7102</name>
    <dbReference type="NCBI Taxonomy" id="232991"/>
    <lineage>
        <taxon>Bacteria</taxon>
        <taxon>Bacillati</taxon>
        <taxon>Cyanobacteriota</taxon>
        <taxon>Cyanophyceae</taxon>
        <taxon>Nostocales</taxon>
        <taxon>Calotrichaceae</taxon>
        <taxon>Dulcicalothrix</taxon>
    </lineage>
</organism>